<keyword evidence="1" id="KW-0812">Transmembrane</keyword>
<dbReference type="Proteomes" id="UP000317378">
    <property type="component" value="Unassembled WGS sequence"/>
</dbReference>
<evidence type="ECO:0000313" key="2">
    <source>
        <dbReference type="EMBL" id="TPQ17862.1"/>
    </source>
</evidence>
<organism evidence="2 3">
    <name type="scientific">Streptomyces sporangiiformans</name>
    <dbReference type="NCBI Taxonomy" id="2315329"/>
    <lineage>
        <taxon>Bacteria</taxon>
        <taxon>Bacillati</taxon>
        <taxon>Actinomycetota</taxon>
        <taxon>Actinomycetes</taxon>
        <taxon>Kitasatosporales</taxon>
        <taxon>Streptomycetaceae</taxon>
        <taxon>Streptomyces</taxon>
    </lineage>
</organism>
<gene>
    <name evidence="2" type="ORF">FGD71_033965</name>
</gene>
<feature type="transmembrane region" description="Helical" evidence="1">
    <location>
        <begin position="122"/>
        <end position="146"/>
    </location>
</feature>
<keyword evidence="1" id="KW-0472">Membrane</keyword>
<dbReference type="AlphaFoldDB" id="A0A505D6J6"/>
<reference evidence="2 3" key="1">
    <citation type="submission" date="2019-06" db="EMBL/GenBank/DDBJ databases">
        <title>Streptomyces sporangiiformans sp. nov., a novel actinomycete isolated from soil in Mount Song.</title>
        <authorList>
            <person name="Han L."/>
        </authorList>
    </citation>
    <scope>NUCLEOTIDE SEQUENCE [LARGE SCALE GENOMIC DNA]</scope>
    <source>
        <strain evidence="2 3">NEAU-SSA 1</strain>
    </source>
</reference>
<proteinExistence type="predicted"/>
<feature type="transmembrane region" description="Helical" evidence="1">
    <location>
        <begin position="34"/>
        <end position="58"/>
    </location>
</feature>
<dbReference type="RefSeq" id="WP_119104422.1">
    <property type="nucleotide sequence ID" value="NZ_QXMJ01000182.1"/>
</dbReference>
<dbReference type="OrthoDB" id="2717873at2"/>
<name>A0A505D6J6_9ACTN</name>
<sequence length="214" mass="22256">MPTHTEPPPTAGRLRAAWAAAHAPVPGAPRWGRAAALAVPLLVLPSGLWRIVTVVFPVQDDGRAHGSGDLPPWLPEEVYVVLLSVLTELLAFTAYGLIATWGEVVPRWVPGLGGRRIPTPAAVVPAAAGALLLTALSSATAVADLAGVTLRGDPLPEGYPGQVPGWSAVVFYVSYAPLLLWGPCLGALTVAYWRRRRAPTAVPTLPAPTGAAGR</sequence>
<evidence type="ECO:0000313" key="3">
    <source>
        <dbReference type="Proteomes" id="UP000317378"/>
    </source>
</evidence>
<accession>A0A505D6J6</accession>
<feature type="transmembrane region" description="Helical" evidence="1">
    <location>
        <begin position="78"/>
        <end position="101"/>
    </location>
</feature>
<comment type="caution">
    <text evidence="2">The sequence shown here is derived from an EMBL/GenBank/DDBJ whole genome shotgun (WGS) entry which is preliminary data.</text>
</comment>
<evidence type="ECO:0000256" key="1">
    <source>
        <dbReference type="SAM" id="Phobius"/>
    </source>
</evidence>
<dbReference type="EMBL" id="VCHX02000182">
    <property type="protein sequence ID" value="TPQ17862.1"/>
    <property type="molecule type" value="Genomic_DNA"/>
</dbReference>
<keyword evidence="3" id="KW-1185">Reference proteome</keyword>
<protein>
    <submittedName>
        <fullName evidence="2">Uncharacterized protein</fullName>
    </submittedName>
</protein>
<keyword evidence="1" id="KW-1133">Transmembrane helix</keyword>
<feature type="transmembrane region" description="Helical" evidence="1">
    <location>
        <begin position="166"/>
        <end position="193"/>
    </location>
</feature>